<proteinExistence type="predicted"/>
<evidence type="ECO:0000259" key="1">
    <source>
        <dbReference type="Pfam" id="PF00455"/>
    </source>
</evidence>
<dbReference type="EMBL" id="BKAQ01000001">
    <property type="protein sequence ID" value="GEP80968.1"/>
    <property type="molecule type" value="Genomic_DNA"/>
</dbReference>
<organism evidence="4 5">
    <name type="scientific">Staphylococcus kloosii</name>
    <dbReference type="NCBI Taxonomy" id="29384"/>
    <lineage>
        <taxon>Bacteria</taxon>
        <taxon>Bacillati</taxon>
        <taxon>Bacillota</taxon>
        <taxon>Bacilli</taxon>
        <taxon>Bacillales</taxon>
        <taxon>Staphylococcaceae</taxon>
        <taxon>Staphylococcus</taxon>
    </lineage>
</organism>
<reference evidence="2 6" key="2">
    <citation type="submission" date="2019-07" db="EMBL/GenBank/DDBJ databases">
        <title>Whole genome shotgun sequence of Staphylococcus kloosii NBRC 109624.</title>
        <authorList>
            <person name="Hosoyama A."/>
            <person name="Uohara A."/>
            <person name="Ohji S."/>
            <person name="Ichikawa N."/>
        </authorList>
    </citation>
    <scope>NUCLEOTIDE SEQUENCE [LARGE SCALE GENOMIC DNA]</scope>
    <source>
        <strain evidence="2 6">NBRC 109624</strain>
    </source>
</reference>
<reference evidence="3" key="4">
    <citation type="submission" date="2021-09" db="EMBL/GenBank/DDBJ databases">
        <authorList>
            <person name="Gilroy R."/>
        </authorList>
    </citation>
    <scope>NUCLEOTIDE SEQUENCE</scope>
    <source>
        <strain evidence="3">CHK149-3286</strain>
    </source>
</reference>
<accession>A0A151A5H7</accession>
<evidence type="ECO:0000313" key="6">
    <source>
        <dbReference type="Proteomes" id="UP000321040"/>
    </source>
</evidence>
<reference evidence="4 5" key="1">
    <citation type="submission" date="2016-02" db="EMBL/GenBank/DDBJ databases">
        <title>Draft genome sequence of hydrocarbon degrading Staphylococcus saprophyticus Strain CNV2, isolated from crude-oil contaminated soil from Noonmati Oil Refinery, Guwahati, Assam, India.</title>
        <authorList>
            <person name="Mukherjee A."/>
            <person name="Chettri B."/>
            <person name="Langpoklakpam J."/>
            <person name="Singh A.K."/>
            <person name="Chattopadhyay D.J."/>
        </authorList>
    </citation>
    <scope>NUCLEOTIDE SEQUENCE [LARGE SCALE GENOMIC DNA]</scope>
    <source>
        <strain evidence="4 5">CNV2</strain>
    </source>
</reference>
<dbReference type="Proteomes" id="UP000321040">
    <property type="component" value="Unassembled WGS sequence"/>
</dbReference>
<dbReference type="OrthoDB" id="2413089at2"/>
<protein>
    <recommendedName>
        <fullName evidence="1">DeoR-like transcriptional repressor C-terminal sensor domain-containing protein</fullName>
    </recommendedName>
</protein>
<reference evidence="3" key="3">
    <citation type="journal article" date="2021" name="PeerJ">
        <title>Extensive microbial diversity within the chicken gut microbiome revealed by metagenomics and culture.</title>
        <authorList>
            <person name="Gilroy R."/>
            <person name="Ravi A."/>
            <person name="Getino M."/>
            <person name="Pursley I."/>
            <person name="Horton D.L."/>
            <person name="Alikhan N.F."/>
            <person name="Baker D."/>
            <person name="Gharbi K."/>
            <person name="Hall N."/>
            <person name="Watson M."/>
            <person name="Adriaenssens E.M."/>
            <person name="Foster-Nyarko E."/>
            <person name="Jarju S."/>
            <person name="Secka A."/>
            <person name="Antonio M."/>
            <person name="Oren A."/>
            <person name="Chaudhuri R.R."/>
            <person name="La Ragione R."/>
            <person name="Hildebrand F."/>
            <person name="Pallen M.J."/>
        </authorList>
    </citation>
    <scope>NUCLEOTIDE SEQUENCE</scope>
    <source>
        <strain evidence="3">CHK149-3286</strain>
    </source>
</reference>
<dbReference type="AlphaFoldDB" id="A0A151A5H7"/>
<dbReference type="EMBL" id="LUGM01000002">
    <property type="protein sequence ID" value="KYH14606.1"/>
    <property type="molecule type" value="Genomic_DNA"/>
</dbReference>
<evidence type="ECO:0000313" key="2">
    <source>
        <dbReference type="EMBL" id="GEP80968.1"/>
    </source>
</evidence>
<dbReference type="Pfam" id="PF00455">
    <property type="entry name" value="DeoRC"/>
    <property type="match status" value="1"/>
</dbReference>
<feature type="domain" description="DeoR-like transcriptional repressor C-terminal sensor" evidence="1">
    <location>
        <begin position="12"/>
        <end position="131"/>
    </location>
</feature>
<keyword evidence="6" id="KW-1185">Reference proteome</keyword>
<gene>
    <name evidence="4" type="ORF">A0131_07440</name>
    <name evidence="3" type="ORF">K8V85_01930</name>
    <name evidence="2" type="ORF">SKL01_01460</name>
</gene>
<evidence type="ECO:0000313" key="5">
    <source>
        <dbReference type="Proteomes" id="UP000075418"/>
    </source>
</evidence>
<name>A0A151A5H7_9STAP</name>
<evidence type="ECO:0000313" key="4">
    <source>
        <dbReference type="EMBL" id="KYH14606.1"/>
    </source>
</evidence>
<sequence>MRASDKVLQEKIATIADNDIIAFDNHPVSYRVIDTLNQNNTKISVVSYSTDIIHYAAKNTNFNIIIPTGQVNSTFHVVIGETVCDTFKKYQIKQYYLSAPYQMNKALFQTYEEVAQIQHTLFNSADSIYLMNYPEIITSFDEEQYYKVGELS</sequence>
<evidence type="ECO:0000313" key="3">
    <source>
        <dbReference type="EMBL" id="HJF67049.1"/>
    </source>
</evidence>
<dbReference type="EMBL" id="DYVT01000021">
    <property type="protein sequence ID" value="HJF67049.1"/>
    <property type="molecule type" value="Genomic_DNA"/>
</dbReference>
<dbReference type="InterPro" id="IPR014036">
    <property type="entry name" value="DeoR-like_C"/>
</dbReference>
<dbReference type="KEGG" id="skl:C7J89_09195"/>
<dbReference type="RefSeq" id="WP_061854776.1">
    <property type="nucleotide sequence ID" value="NZ_BKAQ01000001.1"/>
</dbReference>
<dbReference type="Proteomes" id="UP000706163">
    <property type="component" value="Unassembled WGS sequence"/>
</dbReference>
<dbReference type="GeneID" id="69905518"/>
<dbReference type="Proteomes" id="UP000075418">
    <property type="component" value="Unassembled WGS sequence"/>
</dbReference>
<comment type="caution">
    <text evidence="4">The sequence shown here is derived from an EMBL/GenBank/DDBJ whole genome shotgun (WGS) entry which is preliminary data.</text>
</comment>